<dbReference type="GO" id="GO:0004520">
    <property type="term" value="F:DNA endonuclease activity"/>
    <property type="evidence" value="ECO:0007669"/>
    <property type="project" value="TreeGrafter"/>
</dbReference>
<dbReference type="PANTHER" id="PTHR35562:SF2">
    <property type="entry name" value="DNA ENDONUCLEASE SMRA-RELATED"/>
    <property type="match status" value="1"/>
</dbReference>
<dbReference type="PANTHER" id="PTHR35562">
    <property type="entry name" value="DNA ENDONUCLEASE SMRA-RELATED"/>
    <property type="match status" value="1"/>
</dbReference>
<evidence type="ECO:0000259" key="1">
    <source>
        <dbReference type="PROSITE" id="PS50828"/>
    </source>
</evidence>
<dbReference type="SMART" id="SM00463">
    <property type="entry name" value="SMR"/>
    <property type="match status" value="1"/>
</dbReference>
<gene>
    <name evidence="2" type="ORF">TAO_1080</name>
</gene>
<sequence>MLPLKQDKILPFHRHLPPIPKQRQLDDCLVIQDMMSDVFQSAEIETGDELLYLRPELQKRLLHHLRQGKFSISAELDLHGMNVPTARYALASFLGECEKRNIRSVRIIHGKGRGSYHKEPILKRKVNSWLQQRGDVLAFCSALSTDGGTGAVYVLLRRSK</sequence>
<reference evidence="2 3" key="1">
    <citation type="journal article" date="2017" name="ISME J.">
        <title>An acid-tolerant ammonia-oxidizing ?-proteobacterium from soil.</title>
        <authorList>
            <person name="Hayatsu M."/>
            <person name="Tago K."/>
            <person name="Uchiyama I."/>
            <person name="Toyoda A."/>
            <person name="Wang Y."/>
            <person name="Shimomura Y."/>
            <person name="Okubo T."/>
            <person name="Kurisu F."/>
            <person name="Hirono Y."/>
            <person name="Nonaka K."/>
            <person name="Akiyama H."/>
            <person name="Itoh T."/>
            <person name="Takami H."/>
        </authorList>
    </citation>
    <scope>NUCLEOTIDE SEQUENCE [LARGE SCALE GENOMIC DNA]</scope>
    <source>
        <strain evidence="2 3">TAO100</strain>
    </source>
</reference>
<dbReference type="EMBL" id="AP014836">
    <property type="protein sequence ID" value="BAW80450.1"/>
    <property type="molecule type" value="Genomic_DNA"/>
</dbReference>
<dbReference type="KEGG" id="ntt:TAO_1080"/>
<dbReference type="Pfam" id="PF01713">
    <property type="entry name" value="Smr"/>
    <property type="match status" value="1"/>
</dbReference>
<feature type="domain" description="Smr" evidence="1">
    <location>
        <begin position="76"/>
        <end position="157"/>
    </location>
</feature>
<evidence type="ECO:0000313" key="3">
    <source>
        <dbReference type="Proteomes" id="UP000243679"/>
    </source>
</evidence>
<proteinExistence type="predicted"/>
<dbReference type="PROSITE" id="PS50828">
    <property type="entry name" value="SMR"/>
    <property type="match status" value="1"/>
</dbReference>
<evidence type="ECO:0000313" key="2">
    <source>
        <dbReference type="EMBL" id="BAW80450.1"/>
    </source>
</evidence>
<name>A0A1Q2SMU5_9GAMM</name>
<organism evidence="2 3">
    <name type="scientific">Candidatus Nitrosoglobus terrae</name>
    <dbReference type="NCBI Taxonomy" id="1630141"/>
    <lineage>
        <taxon>Bacteria</taxon>
        <taxon>Pseudomonadati</taxon>
        <taxon>Pseudomonadota</taxon>
        <taxon>Gammaproteobacteria</taxon>
        <taxon>Chromatiales</taxon>
        <taxon>Chromatiaceae</taxon>
        <taxon>Candidatus Nitrosoglobus</taxon>
    </lineage>
</organism>
<dbReference type="InterPro" id="IPR036063">
    <property type="entry name" value="Smr_dom_sf"/>
</dbReference>
<dbReference type="Proteomes" id="UP000243679">
    <property type="component" value="Chromosome"/>
</dbReference>
<dbReference type="InterPro" id="IPR002625">
    <property type="entry name" value="Smr_dom"/>
</dbReference>
<dbReference type="AlphaFoldDB" id="A0A1Q2SMU5"/>
<protein>
    <submittedName>
        <fullName evidence="2">Smr protein/MutS2</fullName>
    </submittedName>
</protein>
<keyword evidence="3" id="KW-1185">Reference proteome</keyword>
<dbReference type="SUPFAM" id="SSF160443">
    <property type="entry name" value="SMR domain-like"/>
    <property type="match status" value="1"/>
</dbReference>
<dbReference type="Gene3D" id="3.30.1370.110">
    <property type="match status" value="1"/>
</dbReference>
<accession>A0A1Q2SMU5</accession>